<protein>
    <recommendedName>
        <fullName evidence="4">PiggyBac transposable element-derived protein domain-containing protein</fullName>
    </recommendedName>
</protein>
<feature type="non-terminal residue" evidence="2">
    <location>
        <position position="1"/>
    </location>
</feature>
<evidence type="ECO:0000313" key="2">
    <source>
        <dbReference type="EMBL" id="KRX93799.1"/>
    </source>
</evidence>
<keyword evidence="1" id="KW-0732">Signal</keyword>
<evidence type="ECO:0000313" key="3">
    <source>
        <dbReference type="Proteomes" id="UP000054815"/>
    </source>
</evidence>
<dbReference type="AlphaFoldDB" id="A0A0V0Y0U4"/>
<dbReference type="EMBL" id="JYDU01000082">
    <property type="protein sequence ID" value="KRX93799.1"/>
    <property type="molecule type" value="Genomic_DNA"/>
</dbReference>
<feature type="chain" id="PRO_5006872889" description="PiggyBac transposable element-derived protein domain-containing protein" evidence="1">
    <location>
        <begin position="26"/>
        <end position="121"/>
    </location>
</feature>
<name>A0A0V0Y0U4_TRIPS</name>
<sequence>LDVVVGSFFTFLFCHSALQLVVCSATDDDEHRAASADETDIDVDDAEDQRSFALARRFIGTESLCSFEQPLNDDLDDESDCDFVSVEKSLEEELDTESVLLSWDRDLNFGKRTPIDFSKRQ</sequence>
<feature type="signal peptide" evidence="1">
    <location>
        <begin position="1"/>
        <end position="25"/>
    </location>
</feature>
<comment type="caution">
    <text evidence="2">The sequence shown here is derived from an EMBL/GenBank/DDBJ whole genome shotgun (WGS) entry which is preliminary data.</text>
</comment>
<gene>
    <name evidence="2" type="ORF">T4E_4597</name>
</gene>
<reference evidence="2 3" key="1">
    <citation type="submission" date="2015-01" db="EMBL/GenBank/DDBJ databases">
        <title>Evolution of Trichinella species and genotypes.</title>
        <authorList>
            <person name="Korhonen P.K."/>
            <person name="Edoardo P."/>
            <person name="Giuseppe L.R."/>
            <person name="Gasser R.B."/>
        </authorList>
    </citation>
    <scope>NUCLEOTIDE SEQUENCE [LARGE SCALE GENOMIC DNA]</scope>
    <source>
        <strain evidence="2">ISS141</strain>
    </source>
</reference>
<organism evidence="2 3">
    <name type="scientific">Trichinella pseudospiralis</name>
    <name type="common">Parasitic roundworm</name>
    <dbReference type="NCBI Taxonomy" id="6337"/>
    <lineage>
        <taxon>Eukaryota</taxon>
        <taxon>Metazoa</taxon>
        <taxon>Ecdysozoa</taxon>
        <taxon>Nematoda</taxon>
        <taxon>Enoplea</taxon>
        <taxon>Dorylaimia</taxon>
        <taxon>Trichinellida</taxon>
        <taxon>Trichinellidae</taxon>
        <taxon>Trichinella</taxon>
    </lineage>
</organism>
<evidence type="ECO:0000256" key="1">
    <source>
        <dbReference type="SAM" id="SignalP"/>
    </source>
</evidence>
<dbReference type="Proteomes" id="UP000054815">
    <property type="component" value="Unassembled WGS sequence"/>
</dbReference>
<accession>A0A0V0Y0U4</accession>
<proteinExistence type="predicted"/>
<evidence type="ECO:0008006" key="4">
    <source>
        <dbReference type="Google" id="ProtNLM"/>
    </source>
</evidence>